<evidence type="ECO:0000313" key="2">
    <source>
        <dbReference type="EMBL" id="KUN58237.1"/>
    </source>
</evidence>
<comment type="caution">
    <text evidence="2">The sequence shown here is derived from an EMBL/GenBank/DDBJ whole genome shotgun (WGS) entry which is preliminary data.</text>
</comment>
<dbReference type="AlphaFoldDB" id="A0A101RMD0"/>
<dbReference type="STRING" id="58343.AQJ46_43280"/>
<dbReference type="InterPro" id="IPR035992">
    <property type="entry name" value="Ricin_B-like_lectins"/>
</dbReference>
<name>A0A101RMD0_9ACTN</name>
<organism evidence="2 3">
    <name type="scientific">Streptomyces canus</name>
    <dbReference type="NCBI Taxonomy" id="58343"/>
    <lineage>
        <taxon>Bacteria</taxon>
        <taxon>Bacillati</taxon>
        <taxon>Actinomycetota</taxon>
        <taxon>Actinomycetes</taxon>
        <taxon>Kitasatosporales</taxon>
        <taxon>Streptomycetaceae</taxon>
        <taxon>Streptomyces</taxon>
        <taxon>Streptomyces aurantiacus group</taxon>
    </lineage>
</organism>
<dbReference type="InterPro" id="IPR000772">
    <property type="entry name" value="Ricin_B_lectin"/>
</dbReference>
<dbReference type="SMART" id="SM00458">
    <property type="entry name" value="RICIN"/>
    <property type="match status" value="1"/>
</dbReference>
<protein>
    <recommendedName>
        <fullName evidence="1">Ricin B lectin domain-containing protein</fullName>
    </recommendedName>
</protein>
<accession>A0A101RMD0</accession>
<dbReference type="Gene3D" id="2.80.10.50">
    <property type="match status" value="3"/>
</dbReference>
<evidence type="ECO:0000259" key="1">
    <source>
        <dbReference type="SMART" id="SM00458"/>
    </source>
</evidence>
<proteinExistence type="predicted"/>
<gene>
    <name evidence="2" type="ORF">AQJ46_43280</name>
</gene>
<sequence>MGGILTGASLGAAHGVSAAQHGPDDCRPGYVWRATDTEDHVCVQFLERQIINAQNALHRDRSDAFGQCLPGFVKRRAVPRDFVCVTEAERVAVRKQTERAPINWQATYSRVYPDSYVPFPFAYANRDYKLRSAYTKKREGQQVLYADVFQGSTADGAGLVTWPGTGGANQRFTFRRPGNDLAYQNIFEIVAAHSGKCLDVEGWGTHDGARVIQWPCHGGNNQKWYLERRADNQWQIRSLHSGKCLDAHNPALTAPPQGTRLQQWTCLGGQNQAWQVIN</sequence>
<dbReference type="CDD" id="cd00161">
    <property type="entry name" value="beta-trefoil_Ricin-like"/>
    <property type="match status" value="1"/>
</dbReference>
<evidence type="ECO:0000313" key="3">
    <source>
        <dbReference type="Proteomes" id="UP000053669"/>
    </source>
</evidence>
<dbReference type="SUPFAM" id="SSF50370">
    <property type="entry name" value="Ricin B-like lectins"/>
    <property type="match status" value="1"/>
</dbReference>
<dbReference type="Pfam" id="PF14200">
    <property type="entry name" value="RicinB_lectin_2"/>
    <property type="match status" value="1"/>
</dbReference>
<feature type="domain" description="Ricin B lectin" evidence="1">
    <location>
        <begin position="131"/>
        <end position="277"/>
    </location>
</feature>
<reference evidence="2 3" key="1">
    <citation type="submission" date="2015-10" db="EMBL/GenBank/DDBJ databases">
        <title>Draft genome sequence of Streptomyces canus DSM 40017, type strain for the species Streptomyces canus.</title>
        <authorList>
            <person name="Ruckert C."/>
            <person name="Winkler A."/>
            <person name="Kalinowski J."/>
            <person name="Kampfer P."/>
            <person name="Glaeser S."/>
        </authorList>
    </citation>
    <scope>NUCLEOTIDE SEQUENCE [LARGE SCALE GENOMIC DNA]</scope>
    <source>
        <strain evidence="2 3">DSM 40017</strain>
    </source>
</reference>
<dbReference type="EMBL" id="LMWU01000062">
    <property type="protein sequence ID" value="KUN58237.1"/>
    <property type="molecule type" value="Genomic_DNA"/>
</dbReference>
<dbReference type="PROSITE" id="PS50231">
    <property type="entry name" value="RICIN_B_LECTIN"/>
    <property type="match status" value="1"/>
</dbReference>
<dbReference type="Proteomes" id="UP000053669">
    <property type="component" value="Unassembled WGS sequence"/>
</dbReference>